<reference evidence="4" key="1">
    <citation type="submission" date="2025-08" db="UniProtKB">
        <authorList>
            <consortium name="RefSeq"/>
        </authorList>
    </citation>
    <scope>IDENTIFICATION</scope>
    <source>
        <strain evidence="4">15085-1641.00</strain>
        <tissue evidence="4">Whole body</tissue>
    </source>
</reference>
<keyword evidence="2" id="KW-0472">Membrane</keyword>
<evidence type="ECO:0000256" key="1">
    <source>
        <dbReference type="SAM" id="Coils"/>
    </source>
</evidence>
<dbReference type="PANTHER" id="PTHR37161">
    <property type="entry name" value="HDC10475"/>
    <property type="match status" value="1"/>
</dbReference>
<gene>
    <name evidence="4" type="primary">LOC111602698</name>
</gene>
<keyword evidence="2" id="KW-1133">Transmembrane helix</keyword>
<keyword evidence="3" id="KW-1185">Reference proteome</keyword>
<dbReference type="KEGG" id="dhe:111602698"/>
<proteinExistence type="predicted"/>
<dbReference type="RefSeq" id="XP_030078699.1">
    <property type="nucleotide sequence ID" value="XM_030222839.1"/>
</dbReference>
<dbReference type="InterPro" id="IPR007999">
    <property type="entry name" value="DUF745"/>
</dbReference>
<name>A0A6J2SRW3_DROHY</name>
<dbReference type="OrthoDB" id="7868124at2759"/>
<dbReference type="OMA" id="NIRCKSN"/>
<dbReference type="Proteomes" id="UP000504633">
    <property type="component" value="Unplaced"/>
</dbReference>
<dbReference type="GeneID" id="111602698"/>
<feature type="transmembrane region" description="Helical" evidence="2">
    <location>
        <begin position="43"/>
        <end position="69"/>
    </location>
</feature>
<accession>A0A6J2SRW3</accession>
<dbReference type="AlphaFoldDB" id="A0A6J2SRW3"/>
<sequence>MLIRHINTRGSQCIENVSSYINLQARLSASIFETQNIRCKSNLLLKLCIMAVKAVLLALILLSPLALGYKLESSIDLSSSVYDAGHNEASEDCKKEEGCNIKLSHNVATGQKASCIAMKAAQEAKAASDAQLPAAESAALQVKIQLADKALAAANAADAALAGKFQIVEQLDSEVREGELVVEEETSLLQASQLNCKAASQAAREAGLQLKTLGEAVKNAEANVMNSGQAARGVQQELSEKQQLVDAAKKRVELLLQQLDAARTDFKTTQKAAERAACAAQEARQRASRERRKAEIRMKLRQHMQQ</sequence>
<evidence type="ECO:0000313" key="3">
    <source>
        <dbReference type="Proteomes" id="UP000504633"/>
    </source>
</evidence>
<evidence type="ECO:0000256" key="2">
    <source>
        <dbReference type="SAM" id="Phobius"/>
    </source>
</evidence>
<protein>
    <submittedName>
        <fullName evidence="4">Uncharacterized protein LOC111602698</fullName>
    </submittedName>
</protein>
<dbReference type="PANTHER" id="PTHR37161:SF2">
    <property type="entry name" value="AT11648P-RELATED"/>
    <property type="match status" value="1"/>
</dbReference>
<dbReference type="Pfam" id="PF05335">
    <property type="entry name" value="DUF745"/>
    <property type="match status" value="1"/>
</dbReference>
<feature type="coiled-coil region" evidence="1">
    <location>
        <begin position="203"/>
        <end position="293"/>
    </location>
</feature>
<organism evidence="3 4">
    <name type="scientific">Drosophila hydei</name>
    <name type="common">Fruit fly</name>
    <dbReference type="NCBI Taxonomy" id="7224"/>
    <lineage>
        <taxon>Eukaryota</taxon>
        <taxon>Metazoa</taxon>
        <taxon>Ecdysozoa</taxon>
        <taxon>Arthropoda</taxon>
        <taxon>Hexapoda</taxon>
        <taxon>Insecta</taxon>
        <taxon>Pterygota</taxon>
        <taxon>Neoptera</taxon>
        <taxon>Endopterygota</taxon>
        <taxon>Diptera</taxon>
        <taxon>Brachycera</taxon>
        <taxon>Muscomorpha</taxon>
        <taxon>Ephydroidea</taxon>
        <taxon>Drosophilidae</taxon>
        <taxon>Drosophila</taxon>
    </lineage>
</organism>
<keyword evidence="2" id="KW-0812">Transmembrane</keyword>
<evidence type="ECO:0000313" key="4">
    <source>
        <dbReference type="RefSeq" id="XP_030078699.1"/>
    </source>
</evidence>
<keyword evidence="1" id="KW-0175">Coiled coil</keyword>